<dbReference type="Pfam" id="PF04536">
    <property type="entry name" value="TPM_phosphatase"/>
    <property type="match status" value="1"/>
</dbReference>
<protein>
    <submittedName>
        <fullName evidence="1">TPM domain-containing protein</fullName>
    </submittedName>
</protein>
<dbReference type="Gene3D" id="3.10.310.50">
    <property type="match status" value="1"/>
</dbReference>
<evidence type="ECO:0000313" key="1">
    <source>
        <dbReference type="EMBL" id="QQT86885.1"/>
    </source>
</evidence>
<evidence type="ECO:0000313" key="2">
    <source>
        <dbReference type="Proteomes" id="UP000595320"/>
    </source>
</evidence>
<dbReference type="RefSeq" id="WP_126624245.1">
    <property type="nucleotide sequence ID" value="NZ_AP018824.1"/>
</dbReference>
<dbReference type="Proteomes" id="UP000595320">
    <property type="component" value="Chromosome"/>
</dbReference>
<dbReference type="PANTHER" id="PTHR30373:SF2">
    <property type="entry name" value="UPF0603 PROTEIN YGCG"/>
    <property type="match status" value="1"/>
</dbReference>
<proteinExistence type="predicted"/>
<accession>A0A3G9FRY4</accession>
<name>A0A3G9FRY4_9GAMM</name>
<gene>
    <name evidence="1" type="ORF">I6I53_03620</name>
</gene>
<dbReference type="PANTHER" id="PTHR30373">
    <property type="entry name" value="UPF0603 PROTEIN YGCG"/>
    <property type="match status" value="1"/>
</dbReference>
<organism evidence="1 2">
    <name type="scientific">Acinetobacter ursingii</name>
    <dbReference type="NCBI Taxonomy" id="108980"/>
    <lineage>
        <taxon>Bacteria</taxon>
        <taxon>Pseudomonadati</taxon>
        <taxon>Pseudomonadota</taxon>
        <taxon>Gammaproteobacteria</taxon>
        <taxon>Moraxellales</taxon>
        <taxon>Moraxellaceae</taxon>
        <taxon>Acinetobacter</taxon>
    </lineage>
</organism>
<sequence length="364" mass="38034">MIKPVMLNIQNCGKKAILMLLCCCSLLLSSTVWSEVATAQDSDDAETIVAGKIIQQQQNQQSQKSASTTQNSTTIQQPEIANDLAEGESIRGLPSMNKPVIDQANLLTAEQKQAISQQILRLYQQGKAQIGIVIVPTTGQEDIFDYAMRVGEKWQLGSAKRDNGLLMAIAVNDRRIQILTGYGLEGVIPDIVASRIIRNQMTPYFQQGQYAQGIQSGLNEIERVLNLDPEIAQQAAADLKERQAQAVHEQEARSQMMVYSLIIIVVGVFASFIVGNRISAATAGVAGIAAGVVSGVGLVTSILAGVGIFFLLITSLAQLILQIFASGGGGRGGGGGFGGGGFGGGGGYSGGGGSFGGGGASGSW</sequence>
<dbReference type="AlphaFoldDB" id="A0A3G9FRY4"/>
<dbReference type="InterPro" id="IPR007621">
    <property type="entry name" value="TPM_dom"/>
</dbReference>
<dbReference type="EMBL" id="CP068176">
    <property type="protein sequence ID" value="QQT86885.1"/>
    <property type="molecule type" value="Genomic_DNA"/>
</dbReference>
<reference evidence="1 2" key="1">
    <citation type="submission" date="2021-01" db="EMBL/GenBank/DDBJ databases">
        <title>FDA dAtabase for Regulatory Grade micrObial Sequences (FDA-ARGOS): Supporting development and validation of Infectious Disease Dx tests.</title>
        <authorList>
            <person name="Sproer C."/>
            <person name="Gronow S."/>
            <person name="Severitt S."/>
            <person name="Schroder I."/>
            <person name="Tallon L."/>
            <person name="Sadzewicz L."/>
            <person name="Zhao X."/>
            <person name="Boylan J."/>
            <person name="Ott S."/>
            <person name="Bowen H."/>
            <person name="Vavikolanu K."/>
            <person name="Mehta A."/>
            <person name="Aluvathingal J."/>
            <person name="Nadendla S."/>
            <person name="Lowell S."/>
            <person name="Myers T."/>
            <person name="Yan Y."/>
            <person name="Sichtig H."/>
        </authorList>
    </citation>
    <scope>NUCLEOTIDE SEQUENCE [LARGE SCALE GENOMIC DNA]</scope>
    <source>
        <strain evidence="1 2">FDAARGOS_1096</strain>
    </source>
</reference>